<feature type="domain" description="TonB C-terminal" evidence="12">
    <location>
        <begin position="112"/>
        <end position="207"/>
    </location>
</feature>
<dbReference type="PANTHER" id="PTHR33446">
    <property type="entry name" value="PROTEIN TONB-RELATED"/>
    <property type="match status" value="1"/>
</dbReference>
<keyword evidence="7 10" id="KW-0653">Protein transport</keyword>
<feature type="compositionally biased region" description="Pro residues" evidence="11">
    <location>
        <begin position="37"/>
        <end position="75"/>
    </location>
</feature>
<evidence type="ECO:0000256" key="5">
    <source>
        <dbReference type="ARBA" id="ARBA00022519"/>
    </source>
</evidence>
<dbReference type="Proteomes" id="UP001139353">
    <property type="component" value="Unassembled WGS sequence"/>
</dbReference>
<dbReference type="GO" id="GO:0098797">
    <property type="term" value="C:plasma membrane protein complex"/>
    <property type="evidence" value="ECO:0007669"/>
    <property type="project" value="TreeGrafter"/>
</dbReference>
<dbReference type="Gene3D" id="3.30.1150.10">
    <property type="match status" value="1"/>
</dbReference>
<comment type="similarity">
    <text evidence="2 10">Belongs to the TonB family.</text>
</comment>
<evidence type="ECO:0000256" key="4">
    <source>
        <dbReference type="ARBA" id="ARBA00022475"/>
    </source>
</evidence>
<dbReference type="InterPro" id="IPR006260">
    <property type="entry name" value="TonB/TolA_C"/>
</dbReference>
<keyword evidence="4 10" id="KW-1003">Cell membrane</keyword>
<gene>
    <name evidence="13" type="ORF">LPC04_19320</name>
</gene>
<evidence type="ECO:0000256" key="3">
    <source>
        <dbReference type="ARBA" id="ARBA00022448"/>
    </source>
</evidence>
<evidence type="ECO:0000256" key="9">
    <source>
        <dbReference type="ARBA" id="ARBA00023136"/>
    </source>
</evidence>
<evidence type="ECO:0000256" key="1">
    <source>
        <dbReference type="ARBA" id="ARBA00004383"/>
    </source>
</evidence>
<dbReference type="InterPro" id="IPR051045">
    <property type="entry name" value="TonB-dependent_transducer"/>
</dbReference>
<dbReference type="GO" id="GO:0015031">
    <property type="term" value="P:protein transport"/>
    <property type="evidence" value="ECO:0007669"/>
    <property type="project" value="UniProtKB-UniRule"/>
</dbReference>
<feature type="region of interest" description="Disordered" evidence="11">
    <location>
        <begin position="34"/>
        <end position="76"/>
    </location>
</feature>
<protein>
    <recommendedName>
        <fullName evidence="10">Protein TonB</fullName>
    </recommendedName>
</protein>
<dbReference type="EMBL" id="JAJLJH010000006">
    <property type="protein sequence ID" value="MCK9687859.1"/>
    <property type="molecule type" value="Genomic_DNA"/>
</dbReference>
<keyword evidence="8" id="KW-1133">Transmembrane helix</keyword>
<proteinExistence type="inferred from homology"/>
<dbReference type="Pfam" id="PF03544">
    <property type="entry name" value="TonB_C"/>
    <property type="match status" value="1"/>
</dbReference>
<evidence type="ECO:0000256" key="6">
    <source>
        <dbReference type="ARBA" id="ARBA00022692"/>
    </source>
</evidence>
<evidence type="ECO:0000313" key="14">
    <source>
        <dbReference type="Proteomes" id="UP001139353"/>
    </source>
</evidence>
<evidence type="ECO:0000256" key="10">
    <source>
        <dbReference type="RuleBase" id="RU362123"/>
    </source>
</evidence>
<dbReference type="GO" id="GO:0055085">
    <property type="term" value="P:transmembrane transport"/>
    <property type="evidence" value="ECO:0007669"/>
    <property type="project" value="InterPro"/>
</dbReference>
<dbReference type="RefSeq" id="WP_275683904.1">
    <property type="nucleotide sequence ID" value="NZ_JAJLJH010000006.1"/>
</dbReference>
<dbReference type="SUPFAM" id="SSF74653">
    <property type="entry name" value="TolA/TonB C-terminal domain"/>
    <property type="match status" value="1"/>
</dbReference>
<keyword evidence="3 10" id="KW-0813">Transport</keyword>
<comment type="function">
    <text evidence="10">Interacts with outer membrane receptor proteins that carry out high-affinity binding and energy dependent uptake into the periplasmic space of specific substrates. It could act to transduce energy from the cytoplasmic membrane to specific energy-requiring processes in the outer membrane, resulting in the release into the periplasm of ligands bound by these outer membrane proteins.</text>
</comment>
<evidence type="ECO:0000313" key="13">
    <source>
        <dbReference type="EMBL" id="MCK9687859.1"/>
    </source>
</evidence>
<organism evidence="13 14">
    <name type="scientific">Scleromatobacter humisilvae</name>
    <dbReference type="NCBI Taxonomy" id="2897159"/>
    <lineage>
        <taxon>Bacteria</taxon>
        <taxon>Pseudomonadati</taxon>
        <taxon>Pseudomonadota</taxon>
        <taxon>Betaproteobacteria</taxon>
        <taxon>Burkholderiales</taxon>
        <taxon>Sphaerotilaceae</taxon>
        <taxon>Scleromatobacter</taxon>
    </lineage>
</organism>
<dbReference type="PANTHER" id="PTHR33446:SF2">
    <property type="entry name" value="PROTEIN TONB"/>
    <property type="match status" value="1"/>
</dbReference>
<reference evidence="13" key="1">
    <citation type="submission" date="2021-11" db="EMBL/GenBank/DDBJ databases">
        <title>BS-T2-15 a new species belonging to the Comamonadaceae family isolated from the soil of a French oak forest.</title>
        <authorList>
            <person name="Mieszkin S."/>
            <person name="Alain K."/>
        </authorList>
    </citation>
    <scope>NUCLEOTIDE SEQUENCE</scope>
    <source>
        <strain evidence="13">BS-T2-15</strain>
    </source>
</reference>
<keyword evidence="6" id="KW-0812">Transmembrane</keyword>
<comment type="caution">
    <text evidence="13">The sequence shown here is derived from an EMBL/GenBank/DDBJ whole genome shotgun (WGS) entry which is preliminary data.</text>
</comment>
<dbReference type="GO" id="GO:0031992">
    <property type="term" value="F:energy transducer activity"/>
    <property type="evidence" value="ECO:0007669"/>
    <property type="project" value="InterPro"/>
</dbReference>
<evidence type="ECO:0000256" key="2">
    <source>
        <dbReference type="ARBA" id="ARBA00006555"/>
    </source>
</evidence>
<dbReference type="AlphaFoldDB" id="A0A9X2C3B1"/>
<evidence type="ECO:0000259" key="12">
    <source>
        <dbReference type="PROSITE" id="PS52015"/>
    </source>
</evidence>
<dbReference type="PRINTS" id="PR01374">
    <property type="entry name" value="TONBPROTEIN"/>
</dbReference>
<dbReference type="InterPro" id="IPR037682">
    <property type="entry name" value="TonB_C"/>
</dbReference>
<dbReference type="GO" id="GO:0030288">
    <property type="term" value="C:outer membrane-bounded periplasmic space"/>
    <property type="evidence" value="ECO:0007669"/>
    <property type="project" value="InterPro"/>
</dbReference>
<keyword evidence="14" id="KW-1185">Reference proteome</keyword>
<dbReference type="InterPro" id="IPR003538">
    <property type="entry name" value="TonB"/>
</dbReference>
<name>A0A9X2C3B1_9BURK</name>
<dbReference type="NCBIfam" id="TIGR01352">
    <property type="entry name" value="tonB_Cterm"/>
    <property type="match status" value="1"/>
</dbReference>
<keyword evidence="5 10" id="KW-0997">Cell inner membrane</keyword>
<sequence length="207" mass="21563">MIIVVIMHVLLAYALVSGLAKKVVDKVMVTETKVVDAPPPPPPPPPKDLPPPPKNLPPPPVYVPPPPVDVPPPPVQNQIQTTNVMPPAAPDRKVEAVAPTPTPPAPPSITARPAIINANDPSCKPEYPAAALRAQASGVTRVRFTVDANGKVTAADVVGSSGSSRENRLLDNAAKAALATCPFKPGIDGEGHPVGTQVEVSYAWKLE</sequence>
<keyword evidence="9" id="KW-0472">Membrane</keyword>
<evidence type="ECO:0000256" key="7">
    <source>
        <dbReference type="ARBA" id="ARBA00022927"/>
    </source>
</evidence>
<accession>A0A9X2C3B1</accession>
<keyword evidence="10" id="KW-0735">Signal-anchor</keyword>
<evidence type="ECO:0000256" key="8">
    <source>
        <dbReference type="ARBA" id="ARBA00022989"/>
    </source>
</evidence>
<evidence type="ECO:0000256" key="11">
    <source>
        <dbReference type="SAM" id="MobiDB-lite"/>
    </source>
</evidence>
<feature type="region of interest" description="Disordered" evidence="11">
    <location>
        <begin position="94"/>
        <end position="113"/>
    </location>
</feature>
<comment type="subcellular location">
    <subcellularLocation>
        <location evidence="1 10">Cell inner membrane</location>
        <topology evidence="1 10">Single-pass membrane protein</topology>
        <orientation evidence="1 10">Periplasmic side</orientation>
    </subcellularLocation>
</comment>
<dbReference type="GO" id="GO:0015891">
    <property type="term" value="P:siderophore transport"/>
    <property type="evidence" value="ECO:0007669"/>
    <property type="project" value="InterPro"/>
</dbReference>
<dbReference type="PROSITE" id="PS52015">
    <property type="entry name" value="TONB_CTD"/>
    <property type="match status" value="1"/>
</dbReference>